<name>A0A918D294_9BACI</name>
<proteinExistence type="predicted"/>
<reference evidence="2" key="1">
    <citation type="journal article" date="2014" name="Int. J. Syst. Evol. Microbiol.">
        <title>Complete genome sequence of Corynebacterium casei LMG S-19264T (=DSM 44701T), isolated from a smear-ripened cheese.</title>
        <authorList>
            <consortium name="US DOE Joint Genome Institute (JGI-PGF)"/>
            <person name="Walter F."/>
            <person name="Albersmeier A."/>
            <person name="Kalinowski J."/>
            <person name="Ruckert C."/>
        </authorList>
    </citation>
    <scope>NUCLEOTIDE SEQUENCE</scope>
    <source>
        <strain evidence="2">JCM 17251</strain>
    </source>
</reference>
<feature type="domain" description="Glyoxalase-like" evidence="1">
    <location>
        <begin position="4"/>
        <end position="168"/>
    </location>
</feature>
<keyword evidence="3" id="KW-1185">Reference proteome</keyword>
<protein>
    <recommendedName>
        <fullName evidence="1">Glyoxalase-like domain-containing protein</fullName>
    </recommendedName>
</protein>
<reference evidence="2" key="2">
    <citation type="submission" date="2020-09" db="EMBL/GenBank/DDBJ databases">
        <authorList>
            <person name="Sun Q."/>
            <person name="Ohkuma M."/>
        </authorList>
    </citation>
    <scope>NUCLEOTIDE SEQUENCE</scope>
    <source>
        <strain evidence="2">JCM 17251</strain>
    </source>
</reference>
<evidence type="ECO:0000313" key="3">
    <source>
        <dbReference type="Proteomes" id="UP000624041"/>
    </source>
</evidence>
<gene>
    <name evidence="2" type="ORF">GCM10007971_21140</name>
</gene>
<dbReference type="Proteomes" id="UP000624041">
    <property type="component" value="Unassembled WGS sequence"/>
</dbReference>
<dbReference type="RefSeq" id="WP_188857129.1">
    <property type="nucleotide sequence ID" value="NZ_BMOS01000013.1"/>
</dbReference>
<dbReference type="Pfam" id="PF13468">
    <property type="entry name" value="Glyoxalase_3"/>
    <property type="match status" value="1"/>
</dbReference>
<dbReference type="InterPro" id="IPR029068">
    <property type="entry name" value="Glyas_Bleomycin-R_OHBP_Dase"/>
</dbReference>
<dbReference type="PANTHER" id="PTHR40265">
    <property type="entry name" value="BLL2707 PROTEIN"/>
    <property type="match status" value="1"/>
</dbReference>
<dbReference type="EMBL" id="BMOS01000013">
    <property type="protein sequence ID" value="GGN58726.1"/>
    <property type="molecule type" value="Genomic_DNA"/>
</dbReference>
<dbReference type="InterPro" id="IPR025870">
    <property type="entry name" value="Glyoxalase-like_dom"/>
</dbReference>
<sequence>MLAIDHLVIVSKNPEKDAQQFVEQHHAIAMEGGKHEKWGTYNFLAHFQNDSYIEWLGIFDEELARKSNLPLVRNTVDSLDQGRTGLLTFALRTSNLDAQLTYFKENQIPYSGPYPGMRKKIDGSTLSWKMLFPEDAENFPFLIEWGATENKPDDAAKINPRNLNEITIPTDPSKYEDVFQLKVRDDTIQLENGRLLFTNDEQSNFNLSE</sequence>
<dbReference type="PANTHER" id="PTHR40265:SF1">
    <property type="entry name" value="GLYOXALASE-LIKE DOMAIN-CONTAINING PROTEIN"/>
    <property type="match status" value="1"/>
</dbReference>
<evidence type="ECO:0000259" key="1">
    <source>
        <dbReference type="Pfam" id="PF13468"/>
    </source>
</evidence>
<dbReference type="SUPFAM" id="SSF54593">
    <property type="entry name" value="Glyoxalase/Bleomycin resistance protein/Dihydroxybiphenyl dioxygenase"/>
    <property type="match status" value="1"/>
</dbReference>
<dbReference type="Gene3D" id="3.10.180.10">
    <property type="entry name" value="2,3-Dihydroxybiphenyl 1,2-Dioxygenase, domain 1"/>
    <property type="match status" value="1"/>
</dbReference>
<accession>A0A918D294</accession>
<organism evidence="2 3">
    <name type="scientific">Oceanobacillus indicireducens</name>
    <dbReference type="NCBI Taxonomy" id="1004261"/>
    <lineage>
        <taxon>Bacteria</taxon>
        <taxon>Bacillati</taxon>
        <taxon>Bacillota</taxon>
        <taxon>Bacilli</taxon>
        <taxon>Bacillales</taxon>
        <taxon>Bacillaceae</taxon>
        <taxon>Oceanobacillus</taxon>
    </lineage>
</organism>
<comment type="caution">
    <text evidence="2">The sequence shown here is derived from an EMBL/GenBank/DDBJ whole genome shotgun (WGS) entry which is preliminary data.</text>
</comment>
<evidence type="ECO:0000313" key="2">
    <source>
        <dbReference type="EMBL" id="GGN58726.1"/>
    </source>
</evidence>
<dbReference type="AlphaFoldDB" id="A0A918D294"/>